<dbReference type="InterPro" id="IPR036890">
    <property type="entry name" value="HATPase_C_sf"/>
</dbReference>
<keyword evidence="5" id="KW-0067">ATP-binding</keyword>
<dbReference type="InterPro" id="IPR026875">
    <property type="entry name" value="PHydrolase_assoc_dom"/>
</dbReference>
<dbReference type="SUPFAM" id="SSF110942">
    <property type="entry name" value="HSP90 C-terminal domain"/>
    <property type="match status" value="1"/>
</dbReference>
<evidence type="ECO:0000256" key="1">
    <source>
        <dbReference type="ARBA" id="ARBA00008239"/>
    </source>
</evidence>
<dbReference type="InterPro" id="IPR006674">
    <property type="entry name" value="HD_domain"/>
</dbReference>
<name>A0A8J4SBW5_9STRA</name>
<organism evidence="9 10">
    <name type="scientific">Phytophthora kernoviae 00238/432</name>
    <dbReference type="NCBI Taxonomy" id="1284355"/>
    <lineage>
        <taxon>Eukaryota</taxon>
        <taxon>Sar</taxon>
        <taxon>Stramenopiles</taxon>
        <taxon>Oomycota</taxon>
        <taxon>Peronosporomycetes</taxon>
        <taxon>Peronosporales</taxon>
        <taxon>Peronosporaceae</taxon>
        <taxon>Phytophthora</taxon>
    </lineage>
</organism>
<dbReference type="InterPro" id="IPR020575">
    <property type="entry name" value="Hsp90_N"/>
</dbReference>
<evidence type="ECO:0000256" key="4">
    <source>
        <dbReference type="ARBA" id="ARBA00022801"/>
    </source>
</evidence>
<dbReference type="SMART" id="SM00471">
    <property type="entry name" value="HDc"/>
    <property type="match status" value="1"/>
</dbReference>
<dbReference type="Gene3D" id="1.10.3210.10">
    <property type="entry name" value="Hypothetical protein af1432"/>
    <property type="match status" value="1"/>
</dbReference>
<keyword evidence="4" id="KW-0378">Hydrolase</keyword>
<dbReference type="GO" id="GO:0016793">
    <property type="term" value="F:triphosphoric monoester hydrolase activity"/>
    <property type="evidence" value="ECO:0007669"/>
    <property type="project" value="InterPro"/>
</dbReference>
<dbReference type="PANTHER" id="PTHR11528">
    <property type="entry name" value="HEAT SHOCK PROTEIN 90 FAMILY MEMBER"/>
    <property type="match status" value="1"/>
</dbReference>
<dbReference type="InterPro" id="IPR020568">
    <property type="entry name" value="Ribosomal_Su5_D2-typ_SF"/>
</dbReference>
<dbReference type="PROSITE" id="PS51831">
    <property type="entry name" value="HD"/>
    <property type="match status" value="1"/>
</dbReference>
<keyword evidence="7" id="KW-0143">Chaperone</keyword>
<evidence type="ECO:0000256" key="2">
    <source>
        <dbReference type="ARBA" id="ARBA00022490"/>
    </source>
</evidence>
<reference evidence="9" key="2">
    <citation type="submission" date="2020-02" db="EMBL/GenBank/DDBJ databases">
        <authorList>
            <person name="Studholme D.J."/>
        </authorList>
    </citation>
    <scope>NUCLEOTIDE SEQUENCE</scope>
    <source>
        <strain evidence="9">00238/432</strain>
    </source>
</reference>
<dbReference type="InterPro" id="IPR006261">
    <property type="entry name" value="dGTPase"/>
</dbReference>
<dbReference type="GO" id="GO:0140662">
    <property type="term" value="F:ATP-dependent protein folding chaperone"/>
    <property type="evidence" value="ECO:0007669"/>
    <property type="project" value="InterPro"/>
</dbReference>
<dbReference type="FunFam" id="3.40.50.11260:FF:000008">
    <property type="entry name" value="Chaperone protein HtpG"/>
    <property type="match status" value="1"/>
</dbReference>
<evidence type="ECO:0000256" key="7">
    <source>
        <dbReference type="ARBA" id="ARBA00023186"/>
    </source>
</evidence>
<dbReference type="Proteomes" id="UP000702964">
    <property type="component" value="Unassembled WGS sequence"/>
</dbReference>
<accession>A0A8J4SBW5</accession>
<evidence type="ECO:0000313" key="9">
    <source>
        <dbReference type="EMBL" id="KAF4324797.1"/>
    </source>
</evidence>
<keyword evidence="3" id="KW-0547">Nucleotide-binding</keyword>
<dbReference type="SUPFAM" id="SSF55874">
    <property type="entry name" value="ATPase domain of HSP90 chaperone/DNA topoisomerase II/histidine kinase"/>
    <property type="match status" value="1"/>
</dbReference>
<comment type="similarity">
    <text evidence="1">Belongs to the heat shock protein 90 family.</text>
</comment>
<evidence type="ECO:0000259" key="8">
    <source>
        <dbReference type="PROSITE" id="PS51831"/>
    </source>
</evidence>
<dbReference type="NCBIfam" id="NF003555">
    <property type="entry name" value="PRK05218.1"/>
    <property type="match status" value="1"/>
</dbReference>
<reference evidence="9" key="1">
    <citation type="journal article" date="2015" name="Genom Data">
        <title>Draft genome sequences of Phytophthora kernoviae and Phytophthora ramorum lineage EU2 from Scotland.</title>
        <authorList>
            <person name="Sambles C."/>
            <person name="Schlenzig A."/>
            <person name="O'Neill P."/>
            <person name="Grant M."/>
            <person name="Studholme D.J."/>
        </authorList>
    </citation>
    <scope>NUCLEOTIDE SEQUENCE</scope>
    <source>
        <strain evidence="9">00238/432</strain>
    </source>
</reference>
<sequence>MTQEELENNLGVIAKSGSLAFKKENEAKDGHNIIGQFGVGFYSAFMVADKLTVTSKTLGSDEAWKWESEGADGYTISPAEKDSVGTEIVLTIKQNTEEDSYDEFLEEYRLRSIIKKYSDFIRYPIKMDVTGQRPKEGTENEFEEYKEEQTVNSMVPIWRKNKSELTEEDYTNFYMEKRYGFDKPLKHLHISADGAVVYNAILFIPENTPFDYYTKEYEKGLELYSNGVLIMDKCGDLLPDYFGFVKGMVDSEDLSLNISREMLQHDRQLSLIAKNIKNKIKSQLQSLLKDERENYEKFYQAFGRQLKYGVYSDYGVNKDTLQDLLLFSSSKEKKLVSLDEYVSRMPEDQKYIYYASGESIERIEKLPQIEGVLDKGYEVLYFTDDIDEFAIKMITNYKEKEFKSISSGDLGIEDSADKEETDAQDNDNKELFEAMQAQLGGKVKAVKASKRLRSHPVCLSTEGELTIEMEKILKAMPNSENVQADKVLEINRDYSRLIHSPTFRRLQGKSQVFGAGTGDYYRTRLTHSLEVAQIAREAARSLLRRYPEVELNQADSPGLIIDSEVVECAAIAHDFGHPPFGHKGEEVLDGILDDLINTEVKKIMKKNRGAKSPQPEPEIRAELKRKYEHFEGNAHNFRLIMYLEKREDIDGLNLSDAVLLGINKYPYPGTESKKGMYHHEWQYIREIRNRWDIPAGKKTLEAQLMDLCDDIAYSAHDLEDGIKAGKIEVHEHFLQDPHINRLIVDKITTLEDLFWNGWTREAIGKKVEEVLASFLRIWNEKMPFCEHDYSRTRREVKAYWVSLFVASLGVIDNGDWKKVTFVREGAEDLDMLRTVSVLKSFAWVTMIRDLRVQRLQKRSEWIIKRLWDAFLDPETSKSIIPSDWLQRYEKDQAKANPIWTWEHMVIDYIAGMTDAFAEKIYNELYGLKVGSIYDLD</sequence>
<keyword evidence="6" id="KW-0346">Stress response</keyword>
<dbReference type="CDD" id="cd00077">
    <property type="entry name" value="HDc"/>
    <property type="match status" value="1"/>
</dbReference>
<dbReference type="InterPro" id="IPR003607">
    <property type="entry name" value="HD/PDEase_dom"/>
</dbReference>
<dbReference type="NCBIfam" id="TIGR01353">
    <property type="entry name" value="dGTP_triPase"/>
    <property type="match status" value="1"/>
</dbReference>
<dbReference type="Gene3D" id="3.40.50.11260">
    <property type="match status" value="1"/>
</dbReference>
<dbReference type="GO" id="GO:0016887">
    <property type="term" value="F:ATP hydrolysis activity"/>
    <property type="evidence" value="ECO:0007669"/>
    <property type="project" value="InterPro"/>
</dbReference>
<dbReference type="InterPro" id="IPR001404">
    <property type="entry name" value="Hsp90_fam"/>
</dbReference>
<dbReference type="Pfam" id="PF01966">
    <property type="entry name" value="HD"/>
    <property type="match status" value="1"/>
</dbReference>
<evidence type="ECO:0000256" key="6">
    <source>
        <dbReference type="ARBA" id="ARBA00023016"/>
    </source>
</evidence>
<dbReference type="SUPFAM" id="SSF109604">
    <property type="entry name" value="HD-domain/PDEase-like"/>
    <property type="match status" value="1"/>
</dbReference>
<dbReference type="InterPro" id="IPR037196">
    <property type="entry name" value="HSP90_C"/>
</dbReference>
<dbReference type="SUPFAM" id="SSF54211">
    <property type="entry name" value="Ribosomal protein S5 domain 2-like"/>
    <property type="match status" value="1"/>
</dbReference>
<evidence type="ECO:0000256" key="5">
    <source>
        <dbReference type="ARBA" id="ARBA00022840"/>
    </source>
</evidence>
<protein>
    <recommendedName>
        <fullName evidence="8">HD domain-containing protein</fullName>
    </recommendedName>
</protein>
<dbReference type="GO" id="GO:0005524">
    <property type="term" value="F:ATP binding"/>
    <property type="evidence" value="ECO:0007669"/>
    <property type="project" value="UniProtKB-KW"/>
</dbReference>
<dbReference type="PRINTS" id="PR00775">
    <property type="entry name" value="HEATSHOCK90"/>
</dbReference>
<dbReference type="Gene3D" id="3.30.565.10">
    <property type="entry name" value="Histidine kinase-like ATPase, C-terminal domain"/>
    <property type="match status" value="1"/>
</dbReference>
<comment type="caution">
    <text evidence="9">The sequence shown here is derived from an EMBL/GenBank/DDBJ whole genome shotgun (WGS) entry which is preliminary data.</text>
</comment>
<evidence type="ECO:0000313" key="10">
    <source>
        <dbReference type="Proteomes" id="UP000702964"/>
    </source>
</evidence>
<dbReference type="Pfam" id="PF13286">
    <property type="entry name" value="HD_assoc"/>
    <property type="match status" value="1"/>
</dbReference>
<keyword evidence="2" id="KW-0963">Cytoplasm</keyword>
<feature type="domain" description="HD" evidence="8">
    <location>
        <begin position="524"/>
        <end position="714"/>
    </location>
</feature>
<dbReference type="EMBL" id="AOFI03000013">
    <property type="protein sequence ID" value="KAF4324797.1"/>
    <property type="molecule type" value="Genomic_DNA"/>
</dbReference>
<gene>
    <name evidence="9" type="ORF">G195_001014</name>
</gene>
<evidence type="ECO:0000256" key="3">
    <source>
        <dbReference type="ARBA" id="ARBA00022741"/>
    </source>
</evidence>
<dbReference type="AlphaFoldDB" id="A0A8J4SBW5"/>
<dbReference type="Gene3D" id="3.30.230.80">
    <property type="match status" value="1"/>
</dbReference>
<proteinExistence type="inferred from homology"/>
<dbReference type="GO" id="GO:0051082">
    <property type="term" value="F:unfolded protein binding"/>
    <property type="evidence" value="ECO:0007669"/>
    <property type="project" value="InterPro"/>
</dbReference>
<dbReference type="Pfam" id="PF00183">
    <property type="entry name" value="HSP90"/>
    <property type="match status" value="1"/>
</dbReference>